<evidence type="ECO:0000313" key="14">
    <source>
        <dbReference type="EMBL" id="KAK8974354.1"/>
    </source>
</evidence>
<dbReference type="EMBL" id="JBBPBN010000171">
    <property type="protein sequence ID" value="KAK8974354.1"/>
    <property type="molecule type" value="Genomic_DNA"/>
</dbReference>
<dbReference type="InterPro" id="IPR006153">
    <property type="entry name" value="Cation/H_exchanger_TM"/>
</dbReference>
<keyword evidence="5" id="KW-0630">Potassium</keyword>
<dbReference type="PANTHER" id="PTHR32468:SF18">
    <property type="entry name" value="CATION_H(+) ANTIPORTER 1"/>
    <property type="match status" value="1"/>
</dbReference>
<dbReference type="InterPro" id="IPR057290">
    <property type="entry name" value="CHX17_C"/>
</dbReference>
<evidence type="ECO:0000256" key="3">
    <source>
        <dbReference type="ARBA" id="ARBA00022538"/>
    </source>
</evidence>
<feature type="domain" description="Cation/H+ exchanger transmembrane" evidence="11">
    <location>
        <begin position="31"/>
        <end position="412"/>
    </location>
</feature>
<evidence type="ECO:0000256" key="10">
    <source>
        <dbReference type="SAM" id="Phobius"/>
    </source>
</evidence>
<dbReference type="Proteomes" id="UP001396334">
    <property type="component" value="Unassembled WGS sequence"/>
</dbReference>
<keyword evidence="2" id="KW-0813">Transport</keyword>
<keyword evidence="3" id="KW-0633">Potassium transport</keyword>
<gene>
    <name evidence="14" type="ORF">V6N11_034716</name>
</gene>
<evidence type="ECO:0000256" key="9">
    <source>
        <dbReference type="ARBA" id="ARBA00038341"/>
    </source>
</evidence>
<keyword evidence="8 10" id="KW-0472">Membrane</keyword>
<sequence length="878" mass="97929">MEATEQLVCQPSDSFNPLITTSFQVSCILVISHVFHLVLKPLGQPGPFAQLLAGVVLGPTLLSRVQKVKDFFIQASAAKYYQFFSFICRMLFMFSIGLETDVPYLKRNIRIVSIVAGGGSILACMFGGPFFWLLMKVFDVTKDRLGFYLLTLTVLANSASPVVIRMIAETKFDTADLGRMAIYSSLVNEMSCVTIVSALSAFNSSGRLGGAILITLVTVAVIFLNKYLSYFFNKRNRNNRFVSNKEIFVIMFLLTCLSLYAEWVGYTAIFCCFLVGLMFPREGKTARTLLHKLTYAVNTFILPVYFGYTGFQLDVSSIFNKLTIALTVLMILVSAGTRIVGTLAACHYLMIPWNESLILALLLCLKGNYDLLLINTNPNPEPVWPADVHDFLLTVVVINTLIIGPVVAILLNREVCSAQYPTILEILNPESELRILACMYVPRHVSGHASLISALGGCPSAPIRPYMVHLVELPKKRKSKLMYHQLEDGDQYSDEEEYGGNDVLEINEALDAFISDTKILIYQSKLVASFLTINEDVCNGAEDLRVCIIFLPFHKHQRIDGKMENSMEEMRAINQKVLRQAPCSVGIFVDRGQTGFQQPHGSPCVQNIAILFFGGPDDREALACSKRILMHSKVNLTVIRFLHKPTASRSSNTWINDASHKDEEVIMAISNIGTQNEIDNAFVETFYNRYVAQGRAGFVEKYVSNGQETVTVLREIANTYSLYIVGKGGRGTSPLTSGMSDWEECPELGLVGDLLASSEWDINGSILVIQRHQHSDADGGFLEEYAICTLQSYYPGLYLHTETYITSNNTFDQLYNPDVRDLHTTQQYVNIKCDTSSPPKPMTSYKDMVVGDIATTSEEELIPLDDDDVDLFDEDVNV</sequence>
<feature type="domain" description="Cation/H(+) antiporter C-terminal" evidence="13">
    <location>
        <begin position="608"/>
        <end position="772"/>
    </location>
</feature>
<dbReference type="PANTHER" id="PTHR32468">
    <property type="entry name" value="CATION/H + ANTIPORTER"/>
    <property type="match status" value="1"/>
</dbReference>
<feature type="transmembrane region" description="Helical" evidence="10">
    <location>
        <begin position="46"/>
        <end position="65"/>
    </location>
</feature>
<keyword evidence="6 10" id="KW-1133">Transmembrane helix</keyword>
<evidence type="ECO:0000259" key="13">
    <source>
        <dbReference type="Pfam" id="PF23259"/>
    </source>
</evidence>
<feature type="transmembrane region" description="Helical" evidence="10">
    <location>
        <begin position="323"/>
        <end position="351"/>
    </location>
</feature>
<name>A0ABR2NDZ5_9ROSI</name>
<accession>A0ABR2NDZ5</accession>
<keyword evidence="7" id="KW-0406">Ion transport</keyword>
<feature type="transmembrane region" description="Helical" evidence="10">
    <location>
        <begin position="147"/>
        <end position="168"/>
    </location>
</feature>
<feature type="transmembrane region" description="Helical" evidence="10">
    <location>
        <begin position="208"/>
        <end position="228"/>
    </location>
</feature>
<organism evidence="14 15">
    <name type="scientific">Hibiscus sabdariffa</name>
    <name type="common">roselle</name>
    <dbReference type="NCBI Taxonomy" id="183260"/>
    <lineage>
        <taxon>Eukaryota</taxon>
        <taxon>Viridiplantae</taxon>
        <taxon>Streptophyta</taxon>
        <taxon>Embryophyta</taxon>
        <taxon>Tracheophyta</taxon>
        <taxon>Spermatophyta</taxon>
        <taxon>Magnoliopsida</taxon>
        <taxon>eudicotyledons</taxon>
        <taxon>Gunneridae</taxon>
        <taxon>Pentapetalae</taxon>
        <taxon>rosids</taxon>
        <taxon>malvids</taxon>
        <taxon>Malvales</taxon>
        <taxon>Malvaceae</taxon>
        <taxon>Malvoideae</taxon>
        <taxon>Hibiscus</taxon>
    </lineage>
</organism>
<evidence type="ECO:0000256" key="5">
    <source>
        <dbReference type="ARBA" id="ARBA00022958"/>
    </source>
</evidence>
<feature type="transmembrane region" description="Helical" evidence="10">
    <location>
        <begin position="111"/>
        <end position="135"/>
    </location>
</feature>
<dbReference type="InterPro" id="IPR038770">
    <property type="entry name" value="Na+/solute_symporter_sf"/>
</dbReference>
<proteinExistence type="inferred from homology"/>
<dbReference type="Pfam" id="PF23259">
    <property type="entry name" value="CHX17_C"/>
    <property type="match status" value="1"/>
</dbReference>
<comment type="subcellular location">
    <subcellularLocation>
        <location evidence="1">Membrane</location>
        <topology evidence="1">Multi-pass membrane protein</topology>
    </subcellularLocation>
</comment>
<evidence type="ECO:0000259" key="11">
    <source>
        <dbReference type="Pfam" id="PF00999"/>
    </source>
</evidence>
<evidence type="ECO:0000256" key="4">
    <source>
        <dbReference type="ARBA" id="ARBA00022692"/>
    </source>
</evidence>
<comment type="caution">
    <text evidence="14">The sequence shown here is derived from an EMBL/GenBank/DDBJ whole genome shotgun (WGS) entry which is preliminary data.</text>
</comment>
<comment type="similarity">
    <text evidence="9">Belongs to the monovalent cation:proton antiporter 2 (CPA2) transporter (TC 2.A.37) family. CHX (TC 2.A.37.4) subfamily.</text>
</comment>
<feature type="transmembrane region" description="Helical" evidence="10">
    <location>
        <begin position="289"/>
        <end position="311"/>
    </location>
</feature>
<evidence type="ECO:0000256" key="1">
    <source>
        <dbReference type="ARBA" id="ARBA00004141"/>
    </source>
</evidence>
<feature type="domain" description="Cation/H(+) antiporter central" evidence="12">
    <location>
        <begin position="466"/>
        <end position="598"/>
    </location>
</feature>
<feature type="transmembrane region" description="Helical" evidence="10">
    <location>
        <begin position="180"/>
        <end position="202"/>
    </location>
</feature>
<feature type="transmembrane region" description="Helical" evidence="10">
    <location>
        <begin position="21"/>
        <end position="39"/>
    </location>
</feature>
<dbReference type="InterPro" id="IPR057291">
    <property type="entry name" value="CHX17_2nd"/>
</dbReference>
<dbReference type="Pfam" id="PF23256">
    <property type="entry name" value="CHX17_2nd"/>
    <property type="match status" value="1"/>
</dbReference>
<feature type="transmembrane region" description="Helical" evidence="10">
    <location>
        <begin position="248"/>
        <end position="277"/>
    </location>
</feature>
<protein>
    <recommendedName>
        <fullName evidence="16">Cation/H+ exchanger domain-containing protein</fullName>
    </recommendedName>
</protein>
<evidence type="ECO:0000256" key="8">
    <source>
        <dbReference type="ARBA" id="ARBA00023136"/>
    </source>
</evidence>
<keyword evidence="4 10" id="KW-0812">Transmembrane</keyword>
<feature type="transmembrane region" description="Helical" evidence="10">
    <location>
        <begin position="80"/>
        <end position="99"/>
    </location>
</feature>
<evidence type="ECO:0000256" key="7">
    <source>
        <dbReference type="ARBA" id="ARBA00023065"/>
    </source>
</evidence>
<evidence type="ECO:0008006" key="16">
    <source>
        <dbReference type="Google" id="ProtNLM"/>
    </source>
</evidence>
<dbReference type="InterPro" id="IPR050794">
    <property type="entry name" value="CPA2_transporter"/>
</dbReference>
<reference evidence="14 15" key="1">
    <citation type="journal article" date="2024" name="G3 (Bethesda)">
        <title>Genome assembly of Hibiscus sabdariffa L. provides insights into metabolisms of medicinal natural products.</title>
        <authorList>
            <person name="Kim T."/>
        </authorList>
    </citation>
    <scope>NUCLEOTIDE SEQUENCE [LARGE SCALE GENOMIC DNA]</scope>
    <source>
        <strain evidence="14">TK-2024</strain>
        <tissue evidence="14">Old leaves</tissue>
    </source>
</reference>
<dbReference type="Gene3D" id="1.20.1530.20">
    <property type="match status" value="1"/>
</dbReference>
<evidence type="ECO:0000313" key="15">
    <source>
        <dbReference type="Proteomes" id="UP001396334"/>
    </source>
</evidence>
<keyword evidence="15" id="KW-1185">Reference proteome</keyword>
<dbReference type="Pfam" id="PF00999">
    <property type="entry name" value="Na_H_Exchanger"/>
    <property type="match status" value="1"/>
</dbReference>
<evidence type="ECO:0000256" key="2">
    <source>
        <dbReference type="ARBA" id="ARBA00022448"/>
    </source>
</evidence>
<evidence type="ECO:0000259" key="12">
    <source>
        <dbReference type="Pfam" id="PF23256"/>
    </source>
</evidence>
<evidence type="ECO:0000256" key="6">
    <source>
        <dbReference type="ARBA" id="ARBA00022989"/>
    </source>
</evidence>